<sequence length="149" mass="15921">PIACQKATEKPPTPLPQQQEQQQAIPGSGEPRNKPATPIKYRPSPMYTSCMAWDSHTTKQAVSTPLLDGVVKAEVKVVKLPDPPAPQMCVSLPQPPVEQAGADLVVLPTTPATVLPTKAPAPQINPNNSAGTPSENPIQSEFFDLAEHY</sequence>
<evidence type="ECO:0000313" key="3">
    <source>
        <dbReference type="WBParaSite" id="HCON_00019210-00001"/>
    </source>
</evidence>
<evidence type="ECO:0000313" key="2">
    <source>
        <dbReference type="Proteomes" id="UP000025227"/>
    </source>
</evidence>
<dbReference type="OMA" id="NPIQSEF"/>
<dbReference type="Proteomes" id="UP000025227">
    <property type="component" value="Unplaced"/>
</dbReference>
<feature type="compositionally biased region" description="Low complexity" evidence="1">
    <location>
        <begin position="16"/>
        <end position="26"/>
    </location>
</feature>
<feature type="region of interest" description="Disordered" evidence="1">
    <location>
        <begin position="116"/>
        <end position="141"/>
    </location>
</feature>
<organism evidence="2 3">
    <name type="scientific">Haemonchus contortus</name>
    <name type="common">Barber pole worm</name>
    <dbReference type="NCBI Taxonomy" id="6289"/>
    <lineage>
        <taxon>Eukaryota</taxon>
        <taxon>Metazoa</taxon>
        <taxon>Ecdysozoa</taxon>
        <taxon>Nematoda</taxon>
        <taxon>Chromadorea</taxon>
        <taxon>Rhabditida</taxon>
        <taxon>Rhabditina</taxon>
        <taxon>Rhabditomorpha</taxon>
        <taxon>Strongyloidea</taxon>
        <taxon>Trichostrongylidae</taxon>
        <taxon>Haemonchus</taxon>
    </lineage>
</organism>
<protein>
    <submittedName>
        <fullName evidence="3">SH3 domain-containing protein</fullName>
    </submittedName>
</protein>
<dbReference type="AlphaFoldDB" id="A0A7I4XXD0"/>
<feature type="compositionally biased region" description="Polar residues" evidence="1">
    <location>
        <begin position="124"/>
        <end position="139"/>
    </location>
</feature>
<accession>A0A7I4XXD0</accession>
<keyword evidence="2" id="KW-1185">Reference proteome</keyword>
<feature type="region of interest" description="Disordered" evidence="1">
    <location>
        <begin position="1"/>
        <end position="44"/>
    </location>
</feature>
<proteinExistence type="predicted"/>
<name>A0A7I4XXD0_HAECO</name>
<evidence type="ECO:0000256" key="1">
    <source>
        <dbReference type="SAM" id="MobiDB-lite"/>
    </source>
</evidence>
<reference evidence="3" key="1">
    <citation type="submission" date="2020-12" db="UniProtKB">
        <authorList>
            <consortium name="WormBaseParasite"/>
        </authorList>
    </citation>
    <scope>IDENTIFICATION</scope>
    <source>
        <strain evidence="3">MHco3</strain>
    </source>
</reference>
<dbReference type="OrthoDB" id="10389885at2759"/>
<dbReference type="WBParaSite" id="HCON_00019210-00001">
    <property type="protein sequence ID" value="HCON_00019210-00001"/>
    <property type="gene ID" value="HCON_00019210"/>
</dbReference>